<gene>
    <name evidence="3" type="ORF">GCK32_009548</name>
</gene>
<evidence type="ECO:0000313" key="4">
    <source>
        <dbReference type="Proteomes" id="UP001331761"/>
    </source>
</evidence>
<evidence type="ECO:0000256" key="2">
    <source>
        <dbReference type="SAM" id="SignalP"/>
    </source>
</evidence>
<feature type="signal peptide" evidence="2">
    <location>
        <begin position="1"/>
        <end position="17"/>
    </location>
</feature>
<dbReference type="GO" id="GO:0030659">
    <property type="term" value="C:cytoplasmic vesicle membrane"/>
    <property type="evidence" value="ECO:0007669"/>
    <property type="project" value="TreeGrafter"/>
</dbReference>
<reference evidence="3 4" key="1">
    <citation type="submission" date="2019-10" db="EMBL/GenBank/DDBJ databases">
        <title>Assembly and Annotation for the nematode Trichostrongylus colubriformis.</title>
        <authorList>
            <person name="Martin J."/>
        </authorList>
    </citation>
    <scope>NUCLEOTIDE SEQUENCE [LARGE SCALE GENOMIC DNA]</scope>
    <source>
        <strain evidence="3">G859</strain>
        <tissue evidence="3">Whole worm</tissue>
    </source>
</reference>
<sequence length="332" mass="39249">MSLTFVFQLILFGPVLAVAAGYEAPYRTDYNDDGTWRKKLNTCLETVVRVHCDIVSNKIIAVLILFALLVYWYFAISGVINMKSRLDAAKILPLDSPLHRSYSLLQDYVWDEHFTPKFYVDAPFDITDVTITNQFWDMLKELESIHNCRGPAYSYVWLRDFVQNVNNTEEIYPYGADINPQQLIPFIEQSRHHYDIAVKWTNVSGDIIVNSFQFMVVYSKVTDWDIRISLLTEWRNIIDSSRRRNDAVSDRFTYSAVNDNRLRYFYAECMQCFDSQRIDCFYQHWCDRLHVAIFVRPRSDFNGLSTYDNRNERRLHSSYSLSLSGWFHMKIR</sequence>
<feature type="chain" id="PRO_5042897220" evidence="2">
    <location>
        <begin position="18"/>
        <end position="332"/>
    </location>
</feature>
<dbReference type="GO" id="GO:0018996">
    <property type="term" value="P:molting cycle, collagen and cuticulin-based cuticle"/>
    <property type="evidence" value="ECO:0007669"/>
    <property type="project" value="TreeGrafter"/>
</dbReference>
<dbReference type="PANTHER" id="PTHR10796:SF90">
    <property type="entry name" value="SSD DOMAIN-CONTAINING PROTEIN"/>
    <property type="match status" value="1"/>
</dbReference>
<feature type="transmembrane region" description="Helical" evidence="1">
    <location>
        <begin position="59"/>
        <end position="80"/>
    </location>
</feature>
<dbReference type="GO" id="GO:0005886">
    <property type="term" value="C:plasma membrane"/>
    <property type="evidence" value="ECO:0007669"/>
    <property type="project" value="TreeGrafter"/>
</dbReference>
<dbReference type="PANTHER" id="PTHR10796">
    <property type="entry name" value="PATCHED-RELATED"/>
    <property type="match status" value="1"/>
</dbReference>
<evidence type="ECO:0000313" key="3">
    <source>
        <dbReference type="EMBL" id="KAK5979592.1"/>
    </source>
</evidence>
<keyword evidence="1" id="KW-1133">Transmembrane helix</keyword>
<accession>A0AAN8IS54</accession>
<dbReference type="EMBL" id="WIXE01008215">
    <property type="protein sequence ID" value="KAK5979592.1"/>
    <property type="molecule type" value="Genomic_DNA"/>
</dbReference>
<keyword evidence="2" id="KW-0732">Signal</keyword>
<protein>
    <submittedName>
        <fullName evidence="3">Uncharacterized protein</fullName>
    </submittedName>
</protein>
<dbReference type="InterPro" id="IPR051697">
    <property type="entry name" value="Patched_domain-protein"/>
</dbReference>
<keyword evidence="1" id="KW-0812">Transmembrane</keyword>
<dbReference type="GO" id="GO:0006897">
    <property type="term" value="P:endocytosis"/>
    <property type="evidence" value="ECO:0007669"/>
    <property type="project" value="TreeGrafter"/>
</dbReference>
<keyword evidence="1" id="KW-0472">Membrane</keyword>
<feature type="non-terminal residue" evidence="3">
    <location>
        <position position="332"/>
    </location>
</feature>
<evidence type="ECO:0000256" key="1">
    <source>
        <dbReference type="SAM" id="Phobius"/>
    </source>
</evidence>
<name>A0AAN8IS54_TRICO</name>
<comment type="caution">
    <text evidence="3">The sequence shown here is derived from an EMBL/GenBank/DDBJ whole genome shotgun (WGS) entry which is preliminary data.</text>
</comment>
<dbReference type="AlphaFoldDB" id="A0AAN8IS54"/>
<proteinExistence type="predicted"/>
<organism evidence="3 4">
    <name type="scientific">Trichostrongylus colubriformis</name>
    <name type="common">Black scour worm</name>
    <dbReference type="NCBI Taxonomy" id="6319"/>
    <lineage>
        <taxon>Eukaryota</taxon>
        <taxon>Metazoa</taxon>
        <taxon>Ecdysozoa</taxon>
        <taxon>Nematoda</taxon>
        <taxon>Chromadorea</taxon>
        <taxon>Rhabditida</taxon>
        <taxon>Rhabditina</taxon>
        <taxon>Rhabditomorpha</taxon>
        <taxon>Strongyloidea</taxon>
        <taxon>Trichostrongylidae</taxon>
        <taxon>Trichostrongylus</taxon>
    </lineage>
</organism>
<keyword evidence="4" id="KW-1185">Reference proteome</keyword>
<dbReference type="Proteomes" id="UP001331761">
    <property type="component" value="Unassembled WGS sequence"/>
</dbReference>